<keyword evidence="1" id="KW-0802">TPR repeat</keyword>
<dbReference type="RefSeq" id="WP_091236279.1">
    <property type="nucleotide sequence ID" value="NZ_FMKA01000031.1"/>
</dbReference>
<dbReference type="OrthoDB" id="1895216at2"/>
<organism evidence="2 3">
    <name type="scientific">Anaerobium acetethylicum</name>
    <dbReference type="NCBI Taxonomy" id="1619234"/>
    <lineage>
        <taxon>Bacteria</taxon>
        <taxon>Bacillati</taxon>
        <taxon>Bacillota</taxon>
        <taxon>Clostridia</taxon>
        <taxon>Lachnospirales</taxon>
        <taxon>Lachnospiraceae</taxon>
        <taxon>Anaerobium</taxon>
    </lineage>
</organism>
<feature type="repeat" description="TPR" evidence="1">
    <location>
        <begin position="153"/>
        <end position="186"/>
    </location>
</feature>
<proteinExistence type="predicted"/>
<dbReference type="PROSITE" id="PS50005">
    <property type="entry name" value="TPR"/>
    <property type="match status" value="1"/>
</dbReference>
<dbReference type="SMART" id="SM00028">
    <property type="entry name" value="TPR"/>
    <property type="match status" value="2"/>
</dbReference>
<evidence type="ECO:0000256" key="1">
    <source>
        <dbReference type="PROSITE-ProRule" id="PRU00339"/>
    </source>
</evidence>
<name>A0A1D3TXH0_9FIRM</name>
<evidence type="ECO:0000313" key="2">
    <source>
        <dbReference type="EMBL" id="SCP99022.1"/>
    </source>
</evidence>
<reference evidence="2 3" key="1">
    <citation type="submission" date="2016-09" db="EMBL/GenBank/DDBJ databases">
        <authorList>
            <person name="Capua I."/>
            <person name="De Benedictis P."/>
            <person name="Joannis T."/>
            <person name="Lombin L.H."/>
            <person name="Cattoli G."/>
        </authorList>
    </citation>
    <scope>NUCLEOTIDE SEQUENCE [LARGE SCALE GENOMIC DNA]</scope>
    <source>
        <strain evidence="2 3">GluBS11</strain>
    </source>
</reference>
<sequence length="277" mass="32128">MGGLFLCNGKLAKIPFLVEGTHTNIYSLEELCYYIKHNIYLIDEEILSEELCDWIEEALDKVKLAIKIRDFIGKPDGLKKLLRAINQETGYYPVEEVQRLVDILVATEGQTKEARLKCKGDSYMANRQNKRAIQIYSEILRNAPVDWSREQQAAIWNNIGAAYAGLFLFPRAAEAFRKSYDLEPAEETCMNYLCAQRFTAPVDTYARVIEDEDIDPQIVVRFEKLLAEINESEKESSMRKRISAAEKDRREGRITKSCREFDEIVNEWKKEYRDTEA</sequence>
<dbReference type="STRING" id="1619234.SAMN05421730_10313"/>
<dbReference type="Proteomes" id="UP000199315">
    <property type="component" value="Unassembled WGS sequence"/>
</dbReference>
<dbReference type="InterPro" id="IPR019734">
    <property type="entry name" value="TPR_rpt"/>
</dbReference>
<dbReference type="Gene3D" id="1.25.40.10">
    <property type="entry name" value="Tetratricopeptide repeat domain"/>
    <property type="match status" value="1"/>
</dbReference>
<dbReference type="AlphaFoldDB" id="A0A1D3TXH0"/>
<keyword evidence="3" id="KW-1185">Reference proteome</keyword>
<protein>
    <submittedName>
        <fullName evidence="2">Uncharacterized protein</fullName>
    </submittedName>
</protein>
<dbReference type="InterPro" id="IPR011990">
    <property type="entry name" value="TPR-like_helical_dom_sf"/>
</dbReference>
<evidence type="ECO:0000313" key="3">
    <source>
        <dbReference type="Proteomes" id="UP000199315"/>
    </source>
</evidence>
<accession>A0A1D3TXH0</accession>
<dbReference type="SUPFAM" id="SSF48452">
    <property type="entry name" value="TPR-like"/>
    <property type="match status" value="1"/>
</dbReference>
<dbReference type="EMBL" id="FMKA01000031">
    <property type="protein sequence ID" value="SCP99022.1"/>
    <property type="molecule type" value="Genomic_DNA"/>
</dbReference>
<gene>
    <name evidence="2" type="ORF">SAMN05421730_10313</name>
</gene>